<sequence>MSTLYDKDGIKSAQWVKSSIDAQRQLELMQEAVKAMAEDLPRVKSTPRPIFANENLLDLYVITDYHLGMLAWNQEAGDDWDVGIAEDLLLKWFRAAIASAPGSKVGVLANLGDFLHWDGLDAVTPSSGHVLDADTRFQKLVRVAIRVIRQIIDMLLAKHEILHVIMAEGNHDMASSIWLREWLSAIYEKEPRITVDRNPDPYYCYEFGNTSLFFHHGHKSKQASLDSVLVAKYRDVFGRTKHSYAHCGHLHH</sequence>
<evidence type="ECO:0000313" key="2">
    <source>
        <dbReference type="EMBL" id="MDK5174265.1"/>
    </source>
</evidence>
<dbReference type="InterPro" id="IPR004843">
    <property type="entry name" value="Calcineurin-like_PHP"/>
</dbReference>
<protein>
    <recommendedName>
        <fullName evidence="1">Calcineurin-like phosphoesterase domain-containing protein</fullName>
    </recommendedName>
</protein>
<evidence type="ECO:0000313" key="3">
    <source>
        <dbReference type="Proteomes" id="UP001174748"/>
    </source>
</evidence>
<dbReference type="Pfam" id="PF00149">
    <property type="entry name" value="Metallophos"/>
    <property type="match status" value="1"/>
</dbReference>
<keyword evidence="3" id="KW-1185">Reference proteome</keyword>
<dbReference type="Proteomes" id="UP001174748">
    <property type="component" value="Unassembled WGS sequence"/>
</dbReference>
<comment type="caution">
    <text evidence="2">The sequence shown here is derived from an EMBL/GenBank/DDBJ whole genome shotgun (WGS) entry which is preliminary data.</text>
</comment>
<feature type="domain" description="Calcineurin-like phosphoesterase" evidence="1">
    <location>
        <begin position="60"/>
        <end position="235"/>
    </location>
</feature>
<dbReference type="SUPFAM" id="SSF56300">
    <property type="entry name" value="Metallo-dependent phosphatases"/>
    <property type="match status" value="1"/>
</dbReference>
<dbReference type="InterPro" id="IPR029052">
    <property type="entry name" value="Metallo-depent_PP-like"/>
</dbReference>
<organism evidence="2 3">
    <name type="scientific">Serratia nevei</name>
    <dbReference type="NCBI Taxonomy" id="2703794"/>
    <lineage>
        <taxon>Bacteria</taxon>
        <taxon>Pseudomonadati</taxon>
        <taxon>Pseudomonadota</taxon>
        <taxon>Gammaproteobacteria</taxon>
        <taxon>Enterobacterales</taxon>
        <taxon>Yersiniaceae</taxon>
        <taxon>Serratia</taxon>
    </lineage>
</organism>
<gene>
    <name evidence="2" type="ORF">P9921_28085</name>
</gene>
<dbReference type="RefSeq" id="WP_285098393.1">
    <property type="nucleotide sequence ID" value="NZ_JARTMF010000003.1"/>
</dbReference>
<evidence type="ECO:0000259" key="1">
    <source>
        <dbReference type="Pfam" id="PF00149"/>
    </source>
</evidence>
<dbReference type="EMBL" id="JARTOI010000141">
    <property type="protein sequence ID" value="MDK5174265.1"/>
    <property type="molecule type" value="Genomic_DNA"/>
</dbReference>
<name>A0ABT7GKR6_9GAMM</name>
<dbReference type="Gene3D" id="3.60.21.10">
    <property type="match status" value="1"/>
</dbReference>
<proteinExistence type="predicted"/>
<reference evidence="2" key="1">
    <citation type="submission" date="2023-01" db="EMBL/GenBank/DDBJ databases">
        <title>Genomic dissection of endemic carbapenem resistance: metallo-beta-lactamase gene dissemination through clonal, plasmid and integron transfer pathways.</title>
        <authorList>
            <person name="Macesic N."/>
        </authorList>
    </citation>
    <scope>NUCLEOTIDE SEQUENCE</scope>
    <source>
        <strain evidence="2">CPO382</strain>
    </source>
</reference>
<accession>A0ABT7GKR6</accession>